<dbReference type="SMART" id="SM00564">
    <property type="entry name" value="PQQ"/>
    <property type="match status" value="4"/>
</dbReference>
<dbReference type="STRING" id="1227498.C492_10155"/>
<sequence length="410" mass="44840">MAERTDRFERPLGEIDPAGSRQLWTRSSVELTDDLVVAGRWNGTVTAFDRESLAPRWEVDEPERAVSLAVADGALVVGERGENGTVAAYSLESGTRRWSLDTAADVGAPATDRLFALPYVLSLATDDAGRVYAAARRYERDGEDRRWHGAVYGLDHDGTVRWRYETDASPTALSLDDERGRLAVGYNRCSGAHDRGVVVLDSRTGEPDWTWDTGTDGDRRVGDVSFTGGRLAVASHGDKRGYVLEADGTERWGVDLAVETDVDGETLYAYPNHACATDGRVAFVTGSTYAVGRRETASRHPNEHRIVAVGIDGNPLWDAPVRGFVRELATRDGAVVAPCAQNFRVRNPETHALRWFDLETGESGERPLEGIVTAAAVDDERIVAIEEPVAYHDEGQVRGEYALLVEPRSA</sequence>
<dbReference type="InterPro" id="IPR015943">
    <property type="entry name" value="WD40/YVTN_repeat-like_dom_sf"/>
</dbReference>
<protein>
    <submittedName>
        <fullName evidence="2">Pyrrolo-quinoline quinone repeat-containing protein</fullName>
    </submittedName>
</protein>
<evidence type="ECO:0000313" key="2">
    <source>
        <dbReference type="EMBL" id="ELY60855.1"/>
    </source>
</evidence>
<gene>
    <name evidence="2" type="ORF">C492_10155</name>
</gene>
<accession>L9XGK6</accession>
<dbReference type="OrthoDB" id="8638at2157"/>
<dbReference type="SUPFAM" id="SSF50998">
    <property type="entry name" value="Quinoprotein alcohol dehydrogenase-like"/>
    <property type="match status" value="1"/>
</dbReference>
<dbReference type="PANTHER" id="PTHR34512:SF30">
    <property type="entry name" value="OUTER MEMBRANE PROTEIN ASSEMBLY FACTOR BAMB"/>
    <property type="match status" value="1"/>
</dbReference>
<dbReference type="Proteomes" id="UP000011531">
    <property type="component" value="Unassembled WGS sequence"/>
</dbReference>
<comment type="caution">
    <text evidence="2">The sequence shown here is derived from an EMBL/GenBank/DDBJ whole genome shotgun (WGS) entry which is preliminary data.</text>
</comment>
<evidence type="ECO:0000259" key="1">
    <source>
        <dbReference type="Pfam" id="PF13360"/>
    </source>
</evidence>
<reference evidence="2 3" key="1">
    <citation type="journal article" date="2014" name="PLoS Genet.">
        <title>Phylogenetically driven sequencing of extremely halophilic archaea reveals strategies for static and dynamic osmo-response.</title>
        <authorList>
            <person name="Becker E.A."/>
            <person name="Seitzer P.M."/>
            <person name="Tritt A."/>
            <person name="Larsen D."/>
            <person name="Krusor M."/>
            <person name="Yao A.I."/>
            <person name="Wu D."/>
            <person name="Madern D."/>
            <person name="Eisen J.A."/>
            <person name="Darling A.E."/>
            <person name="Facciotti M.T."/>
        </authorList>
    </citation>
    <scope>NUCLEOTIDE SEQUENCE [LARGE SCALE GENOMIC DNA]</scope>
    <source>
        <strain evidence="2 3">DSM 18795</strain>
    </source>
</reference>
<organism evidence="2 3">
    <name type="scientific">Natronococcus jeotgali DSM 18795</name>
    <dbReference type="NCBI Taxonomy" id="1227498"/>
    <lineage>
        <taxon>Archaea</taxon>
        <taxon>Methanobacteriati</taxon>
        <taxon>Methanobacteriota</taxon>
        <taxon>Stenosarchaea group</taxon>
        <taxon>Halobacteria</taxon>
        <taxon>Halobacteriales</taxon>
        <taxon>Natrialbaceae</taxon>
        <taxon>Natronococcus</taxon>
    </lineage>
</organism>
<dbReference type="Pfam" id="PF13360">
    <property type="entry name" value="PQQ_2"/>
    <property type="match status" value="1"/>
</dbReference>
<feature type="domain" description="Pyrrolo-quinoline quinone repeat" evidence="1">
    <location>
        <begin position="16"/>
        <end position="215"/>
    </location>
</feature>
<dbReference type="EMBL" id="AOIA01000092">
    <property type="protein sequence ID" value="ELY60855.1"/>
    <property type="molecule type" value="Genomic_DNA"/>
</dbReference>
<name>L9XGK6_9EURY</name>
<dbReference type="Gene3D" id="2.40.128.630">
    <property type="match status" value="1"/>
</dbReference>
<dbReference type="InterPro" id="IPR002372">
    <property type="entry name" value="PQQ_rpt_dom"/>
</dbReference>
<dbReference type="PATRIC" id="fig|1227498.3.peg.1974"/>
<dbReference type="RefSeq" id="WP_008422961.1">
    <property type="nucleotide sequence ID" value="NZ_AOIA01000092.1"/>
</dbReference>
<evidence type="ECO:0000313" key="3">
    <source>
        <dbReference type="Proteomes" id="UP000011531"/>
    </source>
</evidence>
<dbReference type="InterPro" id="IPR011047">
    <property type="entry name" value="Quinoprotein_ADH-like_sf"/>
</dbReference>
<proteinExistence type="predicted"/>
<dbReference type="Gene3D" id="2.130.10.10">
    <property type="entry name" value="YVTN repeat-like/Quinoprotein amine dehydrogenase"/>
    <property type="match status" value="1"/>
</dbReference>
<dbReference type="InterPro" id="IPR018391">
    <property type="entry name" value="PQQ_b-propeller_rpt"/>
</dbReference>
<keyword evidence="3" id="KW-1185">Reference proteome</keyword>
<dbReference type="AlphaFoldDB" id="L9XGK6"/>
<dbReference type="PANTHER" id="PTHR34512">
    <property type="entry name" value="CELL SURFACE PROTEIN"/>
    <property type="match status" value="1"/>
</dbReference>